<protein>
    <submittedName>
        <fullName evidence="1">Unannotated protein</fullName>
    </submittedName>
</protein>
<evidence type="ECO:0000313" key="1">
    <source>
        <dbReference type="EMBL" id="CAB4903348.1"/>
    </source>
</evidence>
<sequence>MARRNRPSRPEDDYEELDAGRILGGFRRTESKRGGSWTVQPISEANALKEYTCPGCNNIVLLGVAHVAVWRNDGLMGESADLEDRRHWHAHCWKIA</sequence>
<dbReference type="AlphaFoldDB" id="A0A6J7GA12"/>
<name>A0A6J7GA12_9ZZZZ</name>
<gene>
    <name evidence="1" type="ORF">UFOPK3516_01050</name>
</gene>
<organism evidence="1">
    <name type="scientific">freshwater metagenome</name>
    <dbReference type="NCBI Taxonomy" id="449393"/>
    <lineage>
        <taxon>unclassified sequences</taxon>
        <taxon>metagenomes</taxon>
        <taxon>ecological metagenomes</taxon>
    </lineage>
</organism>
<proteinExistence type="predicted"/>
<accession>A0A6J7GA12</accession>
<reference evidence="1" key="1">
    <citation type="submission" date="2020-05" db="EMBL/GenBank/DDBJ databases">
        <authorList>
            <person name="Chiriac C."/>
            <person name="Salcher M."/>
            <person name="Ghai R."/>
            <person name="Kavagutti S V."/>
        </authorList>
    </citation>
    <scope>NUCLEOTIDE SEQUENCE</scope>
</reference>
<dbReference type="EMBL" id="CAFBMB010000083">
    <property type="protein sequence ID" value="CAB4903348.1"/>
    <property type="molecule type" value="Genomic_DNA"/>
</dbReference>